<dbReference type="Proteomes" id="UP000298340">
    <property type="component" value="Unassembled WGS sequence"/>
</dbReference>
<evidence type="ECO:0000256" key="1">
    <source>
        <dbReference type="SAM" id="MobiDB-lite"/>
    </source>
</evidence>
<accession>A0A4Y7UGI0</accession>
<feature type="region of interest" description="Disordered" evidence="1">
    <location>
        <begin position="38"/>
        <end position="105"/>
    </location>
</feature>
<dbReference type="EMBL" id="QWDN01000002">
    <property type="protein sequence ID" value="TEB45291.1"/>
    <property type="molecule type" value="Genomic_DNA"/>
</dbReference>
<feature type="signal peptide" evidence="2">
    <location>
        <begin position="1"/>
        <end position="36"/>
    </location>
</feature>
<sequence length="105" mass="11581">MCISFIIKLLIKIIVMKNLFLTCTMLLIFGTATTFAQETPKKTTQSTTRTTTDTIIKKKGTNNGKKHPSTHKGDTLSKQTTKTKTTKTKTTSPTRSKDSVGTSRP</sequence>
<feature type="compositionally biased region" description="Basic residues" evidence="1">
    <location>
        <begin position="57"/>
        <end position="70"/>
    </location>
</feature>
<organism evidence="4 6">
    <name type="scientific">Flavobacterium circumlabens</name>
    <dbReference type="NCBI Taxonomy" id="2133765"/>
    <lineage>
        <taxon>Bacteria</taxon>
        <taxon>Pseudomonadati</taxon>
        <taxon>Bacteroidota</taxon>
        <taxon>Flavobacteriia</taxon>
        <taxon>Flavobacteriales</taxon>
        <taxon>Flavobacteriaceae</taxon>
        <taxon>Flavobacterium</taxon>
    </lineage>
</organism>
<evidence type="ECO:0000313" key="5">
    <source>
        <dbReference type="Proteomes" id="UP000295270"/>
    </source>
</evidence>
<dbReference type="AlphaFoldDB" id="A0A4Y7UGI0"/>
<feature type="compositionally biased region" description="Low complexity" evidence="1">
    <location>
        <begin position="76"/>
        <end position="94"/>
    </location>
</feature>
<feature type="chain" id="PRO_5043204645" evidence="2">
    <location>
        <begin position="37"/>
        <end position="105"/>
    </location>
</feature>
<proteinExistence type="predicted"/>
<evidence type="ECO:0000256" key="2">
    <source>
        <dbReference type="SAM" id="SignalP"/>
    </source>
</evidence>
<reference evidence="4 6" key="2">
    <citation type="journal article" date="2018" name="Syst. Appl. Microbiol.">
        <title>Flavobacterium circumlabens sp. nov. and Flavobacterium cupreum sp. nov., two psychrotrophic species isolated from Antarctic environmental samples.</title>
        <authorList>
            <person name="Kralova S."/>
            <person name="Busse H.J."/>
            <person name="Svec P."/>
            <person name="Maslanova I."/>
            <person name="Stankova E."/>
            <person name="Bartak M."/>
            <person name="Sedlacek I."/>
        </authorList>
    </citation>
    <scope>NUCLEOTIDE SEQUENCE [LARGE SCALE GENOMIC DNA]</scope>
    <source>
        <strain evidence="4 6">CCM 8828</strain>
    </source>
</reference>
<dbReference type="EMBL" id="SLWA01000002">
    <property type="protein sequence ID" value="TCN60059.1"/>
    <property type="molecule type" value="Genomic_DNA"/>
</dbReference>
<dbReference type="Proteomes" id="UP000295270">
    <property type="component" value="Unassembled WGS sequence"/>
</dbReference>
<evidence type="ECO:0000313" key="4">
    <source>
        <dbReference type="EMBL" id="TEB45291.1"/>
    </source>
</evidence>
<gene>
    <name evidence="4" type="ORF">D0809_09000</name>
    <name evidence="3" type="ORF">EV142_102679</name>
</gene>
<keyword evidence="5" id="KW-1185">Reference proteome</keyword>
<reference evidence="3" key="3">
    <citation type="submission" date="2019-03" db="EMBL/GenBank/DDBJ databases">
        <authorList>
            <person name="Whitman W."/>
            <person name="Huntemann M."/>
            <person name="Clum A."/>
            <person name="Pillay M."/>
            <person name="Palaniappan K."/>
            <person name="Varghese N."/>
            <person name="Mikhailova N."/>
            <person name="Stamatis D."/>
            <person name="Reddy T."/>
            <person name="Daum C."/>
            <person name="Shapiro N."/>
            <person name="Ivanova N."/>
            <person name="Kyrpides N."/>
            <person name="Woyke T."/>
        </authorList>
    </citation>
    <scope>NUCLEOTIDE SEQUENCE</scope>
    <source>
        <strain evidence="3">P5626</strain>
    </source>
</reference>
<evidence type="ECO:0000313" key="6">
    <source>
        <dbReference type="Proteomes" id="UP000298340"/>
    </source>
</evidence>
<reference evidence="3 5" key="1">
    <citation type="journal article" date="2015" name="Stand. Genomic Sci.">
        <title>Genomic Encyclopedia of Bacterial and Archaeal Type Strains, Phase III: the genomes of soil and plant-associated and newly described type strains.</title>
        <authorList>
            <person name="Whitman W.B."/>
            <person name="Woyke T."/>
            <person name="Klenk H.P."/>
            <person name="Zhou Y."/>
            <person name="Lilburn T.G."/>
            <person name="Beck B.J."/>
            <person name="De Vos P."/>
            <person name="Vandamme P."/>
            <person name="Eisen J.A."/>
            <person name="Garrity G."/>
            <person name="Hugenholtz P."/>
            <person name="Kyrpides N.C."/>
        </authorList>
    </citation>
    <scope>NUCLEOTIDE SEQUENCE [LARGE SCALE GENOMIC DNA]</scope>
    <source>
        <strain evidence="3 5">P5626</strain>
    </source>
</reference>
<name>A0A4Y7UGI0_9FLAO</name>
<comment type="caution">
    <text evidence="4">The sequence shown here is derived from an EMBL/GenBank/DDBJ whole genome shotgun (WGS) entry which is preliminary data.</text>
</comment>
<evidence type="ECO:0000313" key="3">
    <source>
        <dbReference type="EMBL" id="TCN60059.1"/>
    </source>
</evidence>
<protein>
    <submittedName>
        <fullName evidence="4">Uncharacterized protein</fullName>
    </submittedName>
</protein>
<feature type="compositionally biased region" description="Low complexity" evidence="1">
    <location>
        <begin position="42"/>
        <end position="54"/>
    </location>
</feature>
<keyword evidence="2" id="KW-0732">Signal</keyword>